<evidence type="ECO:0000313" key="1">
    <source>
        <dbReference type="EMBL" id="KAE8957334.1"/>
    </source>
</evidence>
<dbReference type="AlphaFoldDB" id="A0A6A3GF46"/>
<reference evidence="1 2" key="1">
    <citation type="submission" date="2018-09" db="EMBL/GenBank/DDBJ databases">
        <title>Genomic investigation of the strawberry pathogen Phytophthora fragariae indicates pathogenicity is determined by transcriptional variation in three key races.</title>
        <authorList>
            <person name="Adams T.M."/>
            <person name="Armitage A.D."/>
            <person name="Sobczyk M.K."/>
            <person name="Bates H.J."/>
            <person name="Dunwell J.M."/>
            <person name="Nellist C.F."/>
            <person name="Harrison R.J."/>
        </authorList>
    </citation>
    <scope>NUCLEOTIDE SEQUENCE [LARGE SCALE GENOMIC DNA]</scope>
    <source>
        <strain evidence="1 2">SCRP324</strain>
    </source>
</reference>
<proteinExistence type="predicted"/>
<sequence length="57" mass="6188">MTSLPDASSRPCRLEPTLWTLVLCRAPFLSLLTTTRASTRTAGTTTSYFAPTAGRLK</sequence>
<accession>A0A6A3GF46</accession>
<evidence type="ECO:0000313" key="2">
    <source>
        <dbReference type="Proteomes" id="UP000435112"/>
    </source>
</evidence>
<dbReference type="Proteomes" id="UP000435112">
    <property type="component" value="Unassembled WGS sequence"/>
</dbReference>
<organism evidence="1 2">
    <name type="scientific">Phytophthora rubi</name>
    <dbReference type="NCBI Taxonomy" id="129364"/>
    <lineage>
        <taxon>Eukaryota</taxon>
        <taxon>Sar</taxon>
        <taxon>Stramenopiles</taxon>
        <taxon>Oomycota</taxon>
        <taxon>Peronosporomycetes</taxon>
        <taxon>Peronosporales</taxon>
        <taxon>Peronosporaceae</taxon>
        <taxon>Phytophthora</taxon>
    </lineage>
</organism>
<dbReference type="EMBL" id="QXFU01007993">
    <property type="protein sequence ID" value="KAE8957334.1"/>
    <property type="molecule type" value="Genomic_DNA"/>
</dbReference>
<name>A0A6A3GF46_9STRA</name>
<protein>
    <submittedName>
        <fullName evidence="1">Uncharacterized protein</fullName>
    </submittedName>
</protein>
<gene>
    <name evidence="1" type="ORF">PR002_g31201</name>
</gene>
<comment type="caution">
    <text evidence="1">The sequence shown here is derived from an EMBL/GenBank/DDBJ whole genome shotgun (WGS) entry which is preliminary data.</text>
</comment>